<dbReference type="InterPro" id="IPR051797">
    <property type="entry name" value="TrmB-like"/>
</dbReference>
<name>A0A9Y1BL50_9ARCH</name>
<dbReference type="Gene3D" id="1.10.10.10">
    <property type="entry name" value="Winged helix-like DNA-binding domain superfamily/Winged helix DNA-binding domain"/>
    <property type="match status" value="1"/>
</dbReference>
<dbReference type="AlphaFoldDB" id="A0A9Y1BL50"/>
<proteinExistence type="predicted"/>
<accession>A0A9Y1BL50</accession>
<protein>
    <recommendedName>
        <fullName evidence="1">Transcription regulator TrmB N-terminal domain-containing protein</fullName>
    </recommendedName>
</protein>
<organism evidence="2">
    <name type="scientific">Candidatus Heimdallarchaeum aukensis</name>
    <dbReference type="NCBI Taxonomy" id="2876573"/>
    <lineage>
        <taxon>Archaea</taxon>
        <taxon>Promethearchaeati</taxon>
        <taxon>Candidatus Heimdallarchaeota</taxon>
        <taxon>Candidatus Heimdallarchaeia (ex Rinke et al. 2021) (nom. nud.)</taxon>
        <taxon>Candidatus Heimdallarchaeales</taxon>
        <taxon>Candidatus Heimdallarchaeaceae</taxon>
        <taxon>Candidatus Heimdallarchaeum</taxon>
    </lineage>
</organism>
<dbReference type="InterPro" id="IPR036390">
    <property type="entry name" value="WH_DNA-bd_sf"/>
</dbReference>
<dbReference type="Proteomes" id="UP001201020">
    <property type="component" value="Chromosome"/>
</dbReference>
<gene>
    <name evidence="2" type="ORF">K9W45_00830</name>
</gene>
<sequence length="311" mass="35652">MSKREQLEKNIRRLQQLGFSQYSAKAYLALVRLGKGTASEIAKKAEIPQAKIYGVLDDLYERGFISKIEDVTPASFIVEKPKEQFLKFLENFTELADYLNEIYNSAGAESKYGFVTKGNFTGKLQATDFFYIFDMSDNLFKKFFERKIHNYFKVGGPSNSLIAIGEKYTILLIEKDHGIQYIKIEDQIFSRMIDTLLALSPSNRHITEEMYEISMGEPILYIDSVLTSSGYVFGQYGTIWLSPERFFIKIPGKDVYARPLSSLASYVLTEDDSIELNVARLDGERELSEIFTLSDPTIILNLIDFIKNKRK</sequence>
<evidence type="ECO:0000259" key="1">
    <source>
        <dbReference type="Pfam" id="PF01978"/>
    </source>
</evidence>
<dbReference type="Pfam" id="PF01978">
    <property type="entry name" value="TrmB"/>
    <property type="match status" value="1"/>
</dbReference>
<reference evidence="2" key="1">
    <citation type="journal article" date="2022" name="Nat. Microbiol.">
        <title>Unique mobile elements and scalable gene flow at the prokaryote-eukaryote boundary revealed by circularized Asgard archaea genomes.</title>
        <authorList>
            <person name="Wu F."/>
            <person name="Speth D.R."/>
            <person name="Philosof A."/>
            <person name="Cremiere A."/>
            <person name="Narayanan A."/>
            <person name="Barco R.A."/>
            <person name="Connon S.A."/>
            <person name="Amend J.P."/>
            <person name="Antoshechkin I.A."/>
            <person name="Orphan V.J."/>
        </authorList>
    </citation>
    <scope>NUCLEOTIDE SEQUENCE</scope>
    <source>
        <strain evidence="2">PM71</strain>
    </source>
</reference>
<dbReference type="SUPFAM" id="SSF46785">
    <property type="entry name" value="Winged helix' DNA-binding domain"/>
    <property type="match status" value="1"/>
</dbReference>
<evidence type="ECO:0000313" key="2">
    <source>
        <dbReference type="EMBL" id="UJG41019.1"/>
    </source>
</evidence>
<dbReference type="InterPro" id="IPR036388">
    <property type="entry name" value="WH-like_DNA-bd_sf"/>
</dbReference>
<dbReference type="PANTHER" id="PTHR34293">
    <property type="entry name" value="HTH-TYPE TRANSCRIPTIONAL REGULATOR TRMBL2"/>
    <property type="match status" value="1"/>
</dbReference>
<feature type="domain" description="Transcription regulator TrmB N-terminal" evidence="1">
    <location>
        <begin position="14"/>
        <end position="70"/>
    </location>
</feature>
<dbReference type="EMBL" id="CP084166">
    <property type="protein sequence ID" value="UJG41019.1"/>
    <property type="molecule type" value="Genomic_DNA"/>
</dbReference>
<dbReference type="PANTHER" id="PTHR34293:SF1">
    <property type="entry name" value="HTH-TYPE TRANSCRIPTIONAL REGULATOR TRMBL2"/>
    <property type="match status" value="1"/>
</dbReference>
<dbReference type="InterPro" id="IPR002831">
    <property type="entry name" value="Tscrpt_reg_TrmB_N"/>
</dbReference>